<dbReference type="KEGG" id="vg:55601677"/>
<evidence type="ECO:0000256" key="1">
    <source>
        <dbReference type="SAM" id="MobiDB-lite"/>
    </source>
</evidence>
<evidence type="ECO:0008006" key="4">
    <source>
        <dbReference type="Google" id="ProtNLM"/>
    </source>
</evidence>
<keyword evidence="3" id="KW-1185">Reference proteome</keyword>
<dbReference type="PROSITE" id="PS51257">
    <property type="entry name" value="PROKAR_LIPOPROTEIN"/>
    <property type="match status" value="1"/>
</dbReference>
<proteinExistence type="predicted"/>
<dbReference type="RefSeq" id="YP_009831986.1">
    <property type="nucleotide sequence ID" value="NC_048651.1"/>
</dbReference>
<organism evidence="2 3">
    <name type="scientific">Aeribacillus phage AP45</name>
    <dbReference type="NCBI Taxonomy" id="1913112"/>
    <lineage>
        <taxon>Viruses</taxon>
        <taxon>Duplodnaviria</taxon>
        <taxon>Heunggongvirae</taxon>
        <taxon>Uroviricota</taxon>
        <taxon>Caudoviricetes</taxon>
        <taxon>Kamchatkavirus</taxon>
        <taxon>Kamchatkavirus AP45</taxon>
    </lineage>
</organism>
<dbReference type="Proteomes" id="UP000224836">
    <property type="component" value="Segment"/>
</dbReference>
<reference evidence="3" key="1">
    <citation type="submission" date="2016-10" db="EMBL/GenBank/DDBJ databases">
        <authorList>
            <person name="de Groot N.N."/>
        </authorList>
    </citation>
    <scope>NUCLEOTIDE SEQUENCE [LARGE SCALE GENOMIC DNA]</scope>
</reference>
<protein>
    <recommendedName>
        <fullName evidence="4">Lipoprotein</fullName>
    </recommendedName>
</protein>
<accession>A0A1L2K2R0</accession>
<dbReference type="EMBL" id="KX965989">
    <property type="protein sequence ID" value="APC46522.1"/>
    <property type="molecule type" value="Genomic_DNA"/>
</dbReference>
<evidence type="ECO:0000313" key="2">
    <source>
        <dbReference type="EMBL" id="APC46522.1"/>
    </source>
</evidence>
<name>A0A1L2K2R0_9CAUD</name>
<dbReference type="GeneID" id="55601677"/>
<sequence>MKRFIMDLKYMTGVKRLKRLFFIIPFIIFLSACSGSDEASKTNDQINEPENNSENGNEDVLKSLPDFPIPLATFVEKYNSFISDGNQQIPSDIEFKEFDDKGYYKLLVGEEAFELTAQFDQNKKFKRLLFNINSSTDESETTEKAFTVLTTVCSVLNIDQNYFIDFLDSGEIQTDFKDNGFNVNILFEKDLGFFNVSIEADQ</sequence>
<evidence type="ECO:0000313" key="3">
    <source>
        <dbReference type="Proteomes" id="UP000224836"/>
    </source>
</evidence>
<feature type="region of interest" description="Disordered" evidence="1">
    <location>
        <begin position="40"/>
        <end position="59"/>
    </location>
</feature>